<dbReference type="Proteomes" id="UP000564885">
    <property type="component" value="Unassembled WGS sequence"/>
</dbReference>
<dbReference type="GO" id="GO:0005975">
    <property type="term" value="P:carbohydrate metabolic process"/>
    <property type="evidence" value="ECO:0007669"/>
    <property type="project" value="InterPro"/>
</dbReference>
<evidence type="ECO:0000256" key="3">
    <source>
        <dbReference type="ARBA" id="ARBA00020071"/>
    </source>
</evidence>
<dbReference type="PROSITE" id="PS51677">
    <property type="entry name" value="NODB"/>
    <property type="match status" value="1"/>
</dbReference>
<dbReference type="PANTHER" id="PTHR43123">
    <property type="entry name" value="POLYSACCHARIDE DEACETYLASE-RELATED"/>
    <property type="match status" value="1"/>
</dbReference>
<dbReference type="InterPro" id="IPR002509">
    <property type="entry name" value="NODB_dom"/>
</dbReference>
<evidence type="ECO:0000313" key="7">
    <source>
        <dbReference type="Proteomes" id="UP000564885"/>
    </source>
</evidence>
<dbReference type="Pfam" id="PF01522">
    <property type="entry name" value="Polysacc_deac_1"/>
    <property type="match status" value="1"/>
</dbReference>
<dbReference type="CDD" id="cd10979">
    <property type="entry name" value="CE4_PuuE_like"/>
    <property type="match status" value="1"/>
</dbReference>
<name>A0A849HVL4_9HYPH</name>
<organism evidence="6 7">
    <name type="scientific">Enterovirga aerilata</name>
    <dbReference type="NCBI Taxonomy" id="2730920"/>
    <lineage>
        <taxon>Bacteria</taxon>
        <taxon>Pseudomonadati</taxon>
        <taxon>Pseudomonadota</taxon>
        <taxon>Alphaproteobacteria</taxon>
        <taxon>Hyphomicrobiales</taxon>
        <taxon>Methylobacteriaceae</taxon>
        <taxon>Enterovirga</taxon>
    </lineage>
</organism>
<dbReference type="SUPFAM" id="SSF88713">
    <property type="entry name" value="Glycoside hydrolase/deacetylase"/>
    <property type="match status" value="1"/>
</dbReference>
<dbReference type="GO" id="GO:0016810">
    <property type="term" value="F:hydrolase activity, acting on carbon-nitrogen (but not peptide) bonds"/>
    <property type="evidence" value="ECO:0007669"/>
    <property type="project" value="InterPro"/>
</dbReference>
<evidence type="ECO:0000256" key="1">
    <source>
        <dbReference type="ARBA" id="ARBA00003236"/>
    </source>
</evidence>
<reference evidence="6 7" key="1">
    <citation type="submission" date="2020-04" db="EMBL/GenBank/DDBJ databases">
        <title>Enterovirga sp. isolate from soil.</title>
        <authorList>
            <person name="Chea S."/>
            <person name="Kim D.-U."/>
        </authorList>
    </citation>
    <scope>NUCLEOTIDE SEQUENCE [LARGE SCALE GENOMIC DNA]</scope>
    <source>
        <strain evidence="6 7">DB1703</strain>
    </source>
</reference>
<dbReference type="InterPro" id="IPR011330">
    <property type="entry name" value="Glyco_hydro/deAcase_b/a-brl"/>
</dbReference>
<feature type="domain" description="NodB homology" evidence="5">
    <location>
        <begin position="74"/>
        <end position="300"/>
    </location>
</feature>
<comment type="function">
    <text evidence="1">Is involved in generating a small heat-stable compound (Nod), an acylated oligomer of N-acetylglucosamine, that stimulates mitosis in various plant protoplasts.</text>
</comment>
<dbReference type="Gene3D" id="3.20.20.370">
    <property type="entry name" value="Glycoside hydrolase/deacetylase"/>
    <property type="match status" value="1"/>
</dbReference>
<comment type="caution">
    <text evidence="6">The sequence shown here is derived from an EMBL/GenBank/DDBJ whole genome shotgun (WGS) entry which is preliminary data.</text>
</comment>
<dbReference type="AlphaFoldDB" id="A0A849HVL4"/>
<keyword evidence="7" id="KW-1185">Reference proteome</keyword>
<dbReference type="RefSeq" id="WP_171217021.1">
    <property type="nucleotide sequence ID" value="NZ_JABEPP010000001.1"/>
</dbReference>
<dbReference type="EMBL" id="JABEPP010000001">
    <property type="protein sequence ID" value="NNM71576.1"/>
    <property type="molecule type" value="Genomic_DNA"/>
</dbReference>
<sequence length="311" mass="34675">MPLPEDHLEYPRRRHGMDHDLYPWSDLFDRPKVAWPNGARVALWVAPLLQWFPIDSAGKPFRAPGALTMPYPDYRHYTNRDYGNRVGIFRILDVLSELGIRGSVATNAAVAERYPGLVKEVVGRGHEILAHGLDMDHLHYGGMPEDEEAELVRGSLATLRDASGQAVKGWLSPGRSQSHATLGLLAEHGVAYCCDWANDDMPFRMTTPKGGIWAMPFAQETDDRTVMLDFKHTEDSWLQQVKDRFDTLYREAATHGGRIVSVPLHAWVAGVPYRIGAVREALSYMMGQEGVWAATGAEILQAFEASETGHG</sequence>
<gene>
    <name evidence="6" type="ORF">HJG44_04075</name>
</gene>
<evidence type="ECO:0000313" key="6">
    <source>
        <dbReference type="EMBL" id="NNM71576.1"/>
    </source>
</evidence>
<evidence type="ECO:0000256" key="4">
    <source>
        <dbReference type="ARBA" id="ARBA00032976"/>
    </source>
</evidence>
<evidence type="ECO:0000256" key="2">
    <source>
        <dbReference type="ARBA" id="ARBA00010973"/>
    </source>
</evidence>
<proteinExistence type="inferred from homology"/>
<evidence type="ECO:0000259" key="5">
    <source>
        <dbReference type="PROSITE" id="PS51677"/>
    </source>
</evidence>
<comment type="similarity">
    <text evidence="2">Belongs to the polysaccharide deacetylase family.</text>
</comment>
<dbReference type="PANTHER" id="PTHR43123:SF4">
    <property type="entry name" value="POLYSACCHARIDE DEACETYLASE"/>
    <property type="match status" value="1"/>
</dbReference>
<accession>A0A849HVL4</accession>
<protein>
    <recommendedName>
        <fullName evidence="3">Chitooligosaccharide deacetylase</fullName>
    </recommendedName>
    <alternativeName>
        <fullName evidence="4">Nodulation protein B</fullName>
    </alternativeName>
</protein>